<dbReference type="RefSeq" id="XP_021026894.1">
    <property type="nucleotide sequence ID" value="XM_021171235.1"/>
</dbReference>
<dbReference type="GeneID" id="110301023"/>
<accession>A0A6P5QGE6</accession>
<dbReference type="AlphaFoldDB" id="A0A6P5QGE6"/>
<organism evidence="4 5">
    <name type="scientific">Mus caroli</name>
    <name type="common">Ryukyu mouse</name>
    <name type="synonym">Ricefield mouse</name>
    <dbReference type="NCBI Taxonomy" id="10089"/>
    <lineage>
        <taxon>Eukaryota</taxon>
        <taxon>Metazoa</taxon>
        <taxon>Chordata</taxon>
        <taxon>Craniata</taxon>
        <taxon>Vertebrata</taxon>
        <taxon>Euteleostomi</taxon>
        <taxon>Mammalia</taxon>
        <taxon>Eutheria</taxon>
        <taxon>Euarchontoglires</taxon>
        <taxon>Glires</taxon>
        <taxon>Rodentia</taxon>
        <taxon>Myomorpha</taxon>
        <taxon>Muroidea</taxon>
        <taxon>Muridae</taxon>
        <taxon>Murinae</taxon>
        <taxon>Mus</taxon>
        <taxon>Mus</taxon>
    </lineage>
</organism>
<dbReference type="Proteomes" id="UP000515126">
    <property type="component" value="Chromosome 9"/>
</dbReference>
<dbReference type="KEGG" id="mcal:110301023"/>
<feature type="chain" id="PRO_5028385623" evidence="2">
    <location>
        <begin position="24"/>
        <end position="99"/>
    </location>
</feature>
<evidence type="ECO:0000313" key="4">
    <source>
        <dbReference type="Proteomes" id="UP000515126"/>
    </source>
</evidence>
<keyword evidence="1 2" id="KW-0732">Signal</keyword>
<proteinExistence type="predicted"/>
<evidence type="ECO:0000313" key="5">
    <source>
        <dbReference type="RefSeq" id="XP_021026894.1"/>
    </source>
</evidence>
<evidence type="ECO:0000256" key="1">
    <source>
        <dbReference type="ARBA" id="ARBA00022729"/>
    </source>
</evidence>
<reference evidence="5" key="1">
    <citation type="submission" date="2025-08" db="UniProtKB">
        <authorList>
            <consortium name="RefSeq"/>
        </authorList>
    </citation>
    <scope>IDENTIFICATION</scope>
</reference>
<dbReference type="InterPro" id="IPR045860">
    <property type="entry name" value="Snake_toxin-like_sf"/>
</dbReference>
<sequence length="99" mass="11117">MNSVTKIGTLIIVILSFLCFVEGLICNVCKMSKNSQCSETPQRCLAKPGGSCTTISIYDGPNHKESRQMCLPHCKEKQYRKGEKLIYVMCCEKNLCNSF</sequence>
<feature type="signal peptide" evidence="2">
    <location>
        <begin position="1"/>
        <end position="23"/>
    </location>
</feature>
<dbReference type="Gene3D" id="2.10.60.10">
    <property type="entry name" value="CD59"/>
    <property type="match status" value="1"/>
</dbReference>
<protein>
    <submittedName>
        <fullName evidence="5">Prostate and testis expressed protein 4</fullName>
    </submittedName>
</protein>
<gene>
    <name evidence="5" type="primary">Pate4</name>
</gene>
<dbReference type="CDD" id="cd23580">
    <property type="entry name" value="TFP_LU_ECD_PATE4"/>
    <property type="match status" value="1"/>
</dbReference>
<dbReference type="Pfam" id="PF00021">
    <property type="entry name" value="UPAR_LY6"/>
    <property type="match status" value="1"/>
</dbReference>
<feature type="domain" description="UPAR/Ly6" evidence="3">
    <location>
        <begin position="23"/>
        <end position="98"/>
    </location>
</feature>
<evidence type="ECO:0000256" key="2">
    <source>
        <dbReference type="SAM" id="SignalP"/>
    </source>
</evidence>
<dbReference type="CTD" id="399968"/>
<dbReference type="InterPro" id="IPR016054">
    <property type="entry name" value="LY6_UPA_recep-like"/>
</dbReference>
<keyword evidence="4" id="KW-1185">Reference proteome</keyword>
<evidence type="ECO:0000259" key="3">
    <source>
        <dbReference type="Pfam" id="PF00021"/>
    </source>
</evidence>
<dbReference type="SUPFAM" id="SSF57302">
    <property type="entry name" value="Snake toxin-like"/>
    <property type="match status" value="1"/>
</dbReference>
<name>A0A6P5QGE6_MUSCR</name>